<evidence type="ECO:0000313" key="1">
    <source>
        <dbReference type="EMBL" id="DAD95653.1"/>
    </source>
</evidence>
<sequence length="121" mass="13665">MRMIEANCRKLGEFVIVLFQTEKEAPPFDGDVVNILPSDRVEIIDWSFLCDRKVHVLAVGEDSKNYSVGSLGDQRMRQCMKEILATSPAMVVFSAEGHEGTVKGFIKRFRRNTDGSSYAEF</sequence>
<protein>
    <submittedName>
        <fullName evidence="1">Uncharacterized protein</fullName>
    </submittedName>
</protein>
<proteinExistence type="predicted"/>
<dbReference type="EMBL" id="BK015198">
    <property type="protein sequence ID" value="DAD95653.1"/>
    <property type="molecule type" value="Genomic_DNA"/>
</dbReference>
<organism evidence="1">
    <name type="scientific">Siphoviridae sp. ctQU013</name>
    <dbReference type="NCBI Taxonomy" id="2826329"/>
    <lineage>
        <taxon>Viruses</taxon>
        <taxon>Duplodnaviria</taxon>
        <taxon>Heunggongvirae</taxon>
        <taxon>Uroviricota</taxon>
        <taxon>Caudoviricetes</taxon>
    </lineage>
</organism>
<accession>A0A8S5NLH1</accession>
<reference evidence="1" key="1">
    <citation type="journal article" date="2021" name="Proc. Natl. Acad. Sci. U.S.A.">
        <title>A Catalog of Tens of Thousands of Viruses from Human Metagenomes Reveals Hidden Associations with Chronic Diseases.</title>
        <authorList>
            <person name="Tisza M.J."/>
            <person name="Buck C.B."/>
        </authorList>
    </citation>
    <scope>NUCLEOTIDE SEQUENCE</scope>
    <source>
        <strain evidence="1">CtQU013</strain>
    </source>
</reference>
<name>A0A8S5NLH1_9CAUD</name>